<dbReference type="STRING" id="69.GLE_1010"/>
<evidence type="ECO:0000256" key="1">
    <source>
        <dbReference type="SAM" id="MobiDB-lite"/>
    </source>
</evidence>
<dbReference type="SUPFAM" id="SSF89550">
    <property type="entry name" value="PHP domain-like"/>
    <property type="match status" value="1"/>
</dbReference>
<evidence type="ECO:0000256" key="2">
    <source>
        <dbReference type="SAM" id="SignalP"/>
    </source>
</evidence>
<evidence type="ECO:0000313" key="4">
    <source>
        <dbReference type="Proteomes" id="UP000061569"/>
    </source>
</evidence>
<dbReference type="NCBIfam" id="NF038032">
    <property type="entry name" value="CehA_McbA_metalo"/>
    <property type="match status" value="1"/>
</dbReference>
<keyword evidence="2" id="KW-0732">Signal</keyword>
<dbReference type="PANTHER" id="PTHR42924:SF3">
    <property type="entry name" value="POLYMERASE_HISTIDINOL PHOSPHATASE N-TERMINAL DOMAIN-CONTAINING PROTEIN"/>
    <property type="match status" value="1"/>
</dbReference>
<dbReference type="AlphaFoldDB" id="A0A0S2DCY1"/>
<accession>A0A0S2DCY1</accession>
<sequence>MHHLAPACALAVALAASCMSAPALAQGPAHANEATHARLVGAGPADLILQGSITGADNQTYRELPFQVPAGTARIEVEFDYDRSDKTTIDLGLIGPGEFLGRDGFCGWSGGNKRRFSVAASDATASYSPGALTPGEWRLLLGIPNIRAGGNAAYTARIRLTPAATPDAVPQESKAPLRGEPGWYRGDLHMHSAHSDGNCAGQSGARAPCPLFLSAQAAVAAGLDFVAVTEHNTVSHLPALRELQPHFDRLLLIPGMEITTFQGHANVFGVRAPVDFRVGSAAVPDWNAVLAQMRRRGLPVSINHPIRPSDERCMGCGWTPRPAADLGLISMVEAINGGDADTPGSGIAFWQRGLDAGHRLTGVGGSDNHDAPTAAEEPFGPSRIGRPTTVVHARELSEAGILDGLRAGNVFVDAFGSRDRLLELRARHGANEAAMGGELVVPAGQRARLRVQVRNLAGGRVEATLDGAKAALIARPQVSAAQQSFEFDWPSDGRRHWLRIDVRDAQGRLALMGNPVYFNWSAQRP</sequence>
<dbReference type="GO" id="GO:0035312">
    <property type="term" value="F:5'-3' DNA exonuclease activity"/>
    <property type="evidence" value="ECO:0007669"/>
    <property type="project" value="TreeGrafter"/>
</dbReference>
<dbReference type="PANTHER" id="PTHR42924">
    <property type="entry name" value="EXONUCLEASE"/>
    <property type="match status" value="1"/>
</dbReference>
<dbReference type="PATRIC" id="fig|69.6.peg.998"/>
<dbReference type="EMBL" id="CP013140">
    <property type="protein sequence ID" value="ALN56368.1"/>
    <property type="molecule type" value="Genomic_DNA"/>
</dbReference>
<organism evidence="3 4">
    <name type="scientific">Lysobacter enzymogenes</name>
    <dbReference type="NCBI Taxonomy" id="69"/>
    <lineage>
        <taxon>Bacteria</taxon>
        <taxon>Pseudomonadati</taxon>
        <taxon>Pseudomonadota</taxon>
        <taxon>Gammaproteobacteria</taxon>
        <taxon>Lysobacterales</taxon>
        <taxon>Lysobacteraceae</taxon>
        <taxon>Lysobacter</taxon>
    </lineage>
</organism>
<evidence type="ECO:0000313" key="3">
    <source>
        <dbReference type="EMBL" id="ALN56368.1"/>
    </source>
</evidence>
<name>A0A0S2DCY1_LYSEN</name>
<dbReference type="Gene3D" id="3.20.20.140">
    <property type="entry name" value="Metal-dependent hydrolases"/>
    <property type="match status" value="1"/>
</dbReference>
<protein>
    <submittedName>
        <fullName evidence="3">PHP C-domain protein</fullName>
    </submittedName>
</protein>
<gene>
    <name evidence="3" type="ORF">GLE_1010</name>
</gene>
<dbReference type="InterPro" id="IPR016195">
    <property type="entry name" value="Pol/histidinol_Pase-like"/>
</dbReference>
<dbReference type="KEGG" id="lez:GLE_1010"/>
<dbReference type="GO" id="GO:0004534">
    <property type="term" value="F:5'-3' RNA exonuclease activity"/>
    <property type="evidence" value="ECO:0007669"/>
    <property type="project" value="TreeGrafter"/>
</dbReference>
<feature type="chain" id="PRO_5006594945" evidence="2">
    <location>
        <begin position="26"/>
        <end position="525"/>
    </location>
</feature>
<feature type="signal peptide" evidence="2">
    <location>
        <begin position="1"/>
        <end position="25"/>
    </location>
</feature>
<reference evidence="3 4" key="1">
    <citation type="submission" date="2015-11" db="EMBL/GenBank/DDBJ databases">
        <title>Genome sequences of Lysobacter enzymogenes strain C3 and Lysobacter antibioticus ATCC 29479.</title>
        <authorList>
            <person name="Kobayashi D.Y."/>
        </authorList>
    </citation>
    <scope>NUCLEOTIDE SEQUENCE [LARGE SCALE GENOMIC DNA]</scope>
    <source>
        <strain evidence="3 4">C3</strain>
    </source>
</reference>
<dbReference type="InterPro" id="IPR052018">
    <property type="entry name" value="PHP_domain"/>
</dbReference>
<proteinExistence type="predicted"/>
<dbReference type="Proteomes" id="UP000061569">
    <property type="component" value="Chromosome"/>
</dbReference>
<feature type="region of interest" description="Disordered" evidence="1">
    <location>
        <begin position="365"/>
        <end position="385"/>
    </location>
</feature>